<dbReference type="Gene3D" id="1.10.287.90">
    <property type="match status" value="1"/>
</dbReference>
<dbReference type="GO" id="GO:0005886">
    <property type="term" value="C:plasma membrane"/>
    <property type="evidence" value="ECO:0007669"/>
    <property type="project" value="UniProtKB-SubCell"/>
</dbReference>
<keyword evidence="11 16" id="KW-0472">Membrane</keyword>
<dbReference type="AlphaFoldDB" id="U7QN92"/>
<dbReference type="SUPFAM" id="SSF81464">
    <property type="entry name" value="Cytochrome c oxidase subunit II-like, transmembrane region"/>
    <property type="match status" value="1"/>
</dbReference>
<keyword evidence="6 15" id="KW-0479">Metal-binding</keyword>
<dbReference type="GO" id="GO:0016491">
    <property type="term" value="F:oxidoreductase activity"/>
    <property type="evidence" value="ECO:0007669"/>
    <property type="project" value="UniProtKB-KW"/>
</dbReference>
<feature type="transmembrane region" description="Helical" evidence="16">
    <location>
        <begin position="89"/>
        <end position="109"/>
    </location>
</feature>
<organism evidence="19 20">
    <name type="scientific">Lyngbya aestuarii BL J</name>
    <dbReference type="NCBI Taxonomy" id="1348334"/>
    <lineage>
        <taxon>Bacteria</taxon>
        <taxon>Bacillati</taxon>
        <taxon>Cyanobacteriota</taxon>
        <taxon>Cyanophyceae</taxon>
        <taxon>Oscillatoriophycideae</taxon>
        <taxon>Oscillatoriales</taxon>
        <taxon>Microcoleaceae</taxon>
        <taxon>Lyngbya</taxon>
    </lineage>
</organism>
<evidence type="ECO:0000256" key="12">
    <source>
        <dbReference type="ARBA" id="ARBA00024688"/>
    </source>
</evidence>
<evidence type="ECO:0000256" key="2">
    <source>
        <dbReference type="ARBA" id="ARBA00007866"/>
    </source>
</evidence>
<sequence>MNIPGSILTMLFGIAITLISLWYGQNNGLMPAAASAEASSVDSLFQLMLTISFGLTLLVQGVLVIAFFKFRRRPGDHSDGPPIHGNLSLEILWTAIPAVTVLAVGIYSFEIYNAMGGLDPMVSGQHSMEAHAKMRGSAIAAPLPGENGATPPAERSQIALGIGARPDELGQNANVVVDVSGLQYAWLFNYADSGVIAGELHVPVDQDVQLNITAQDVIHAFWLPELRLKQDAIPGMTTELRFKTTKVGTYAVVCAELCGGYHGAMRTQMIVQTPEDYQAWVQENAVAQNPNLAETLAVKPEEMSNSEFLAPYAKEMGVNEELLAQIQTEVHPQ</sequence>
<evidence type="ECO:0000256" key="8">
    <source>
        <dbReference type="ARBA" id="ARBA00022982"/>
    </source>
</evidence>
<gene>
    <name evidence="19" type="primary">coxB</name>
    <name evidence="19" type="ORF">M595_0712</name>
</gene>
<dbReference type="GO" id="GO:0005507">
    <property type="term" value="F:copper ion binding"/>
    <property type="evidence" value="ECO:0007669"/>
    <property type="project" value="InterPro"/>
</dbReference>
<evidence type="ECO:0000256" key="6">
    <source>
        <dbReference type="ARBA" id="ARBA00022723"/>
    </source>
</evidence>
<evidence type="ECO:0000313" key="20">
    <source>
        <dbReference type="Proteomes" id="UP000017127"/>
    </source>
</evidence>
<dbReference type="PRINTS" id="PR01166">
    <property type="entry name" value="CYCOXIDASEII"/>
</dbReference>
<evidence type="ECO:0000256" key="14">
    <source>
        <dbReference type="RuleBase" id="RU000456"/>
    </source>
</evidence>
<evidence type="ECO:0000256" key="7">
    <source>
        <dbReference type="ARBA" id="ARBA00022967"/>
    </source>
</evidence>
<keyword evidence="10 15" id="KW-0186">Copper</keyword>
<evidence type="ECO:0000256" key="11">
    <source>
        <dbReference type="ARBA" id="ARBA00023136"/>
    </source>
</evidence>
<evidence type="ECO:0000313" key="19">
    <source>
        <dbReference type="EMBL" id="ERT09358.1"/>
    </source>
</evidence>
<feature type="domain" description="Cytochrome oxidase subunit II copper A binding" evidence="17">
    <location>
        <begin position="172"/>
        <end position="283"/>
    </location>
</feature>
<dbReference type="PANTHER" id="PTHR22888">
    <property type="entry name" value="CYTOCHROME C OXIDASE, SUBUNIT II"/>
    <property type="match status" value="1"/>
</dbReference>
<keyword evidence="5 14" id="KW-0812">Transmembrane</keyword>
<keyword evidence="20" id="KW-1185">Reference proteome</keyword>
<dbReference type="Pfam" id="PF00116">
    <property type="entry name" value="COX2"/>
    <property type="match status" value="1"/>
</dbReference>
<dbReference type="Gene3D" id="2.60.40.420">
    <property type="entry name" value="Cupredoxins - blue copper proteins"/>
    <property type="match status" value="1"/>
</dbReference>
<dbReference type="EC" id="7.1.1.9" evidence="15"/>
<evidence type="ECO:0000259" key="17">
    <source>
        <dbReference type="PROSITE" id="PS50857"/>
    </source>
</evidence>
<dbReference type="PROSITE" id="PS50857">
    <property type="entry name" value="COX2_CUA"/>
    <property type="match status" value="1"/>
</dbReference>
<keyword evidence="8 14" id="KW-0249">Electron transport</keyword>
<dbReference type="GO" id="GO:0004129">
    <property type="term" value="F:cytochrome-c oxidase activity"/>
    <property type="evidence" value="ECO:0007669"/>
    <property type="project" value="UniProtKB-EC"/>
</dbReference>
<comment type="subcellular location">
    <subcellularLocation>
        <location evidence="14">Cell membrane</location>
        <topology evidence="14">Multi-pass membrane protein</topology>
    </subcellularLocation>
    <subcellularLocation>
        <location evidence="1">Membrane</location>
        <topology evidence="1">Multi-pass membrane protein</topology>
    </subcellularLocation>
</comment>
<dbReference type="CDD" id="cd13919">
    <property type="entry name" value="CuRO_HCO_II_like_5"/>
    <property type="match status" value="1"/>
</dbReference>
<dbReference type="InterPro" id="IPR002429">
    <property type="entry name" value="CcO_II-like_C"/>
</dbReference>
<dbReference type="PATRIC" id="fig|1348334.3.peg.699"/>
<evidence type="ECO:0000256" key="15">
    <source>
        <dbReference type="RuleBase" id="RU004024"/>
    </source>
</evidence>
<keyword evidence="7" id="KW-1278">Translocase</keyword>
<dbReference type="GO" id="GO:0042773">
    <property type="term" value="P:ATP synthesis coupled electron transport"/>
    <property type="evidence" value="ECO:0007669"/>
    <property type="project" value="TreeGrafter"/>
</dbReference>
<name>U7QN92_9CYAN</name>
<feature type="domain" description="Cytochrome oxidase subunit II transmembrane region profile" evidence="18">
    <location>
        <begin position="21"/>
        <end position="119"/>
    </location>
</feature>
<dbReference type="InterPro" id="IPR045187">
    <property type="entry name" value="CcO_II"/>
</dbReference>
<evidence type="ECO:0000256" key="5">
    <source>
        <dbReference type="ARBA" id="ARBA00022692"/>
    </source>
</evidence>
<dbReference type="InterPro" id="IPR001505">
    <property type="entry name" value="Copper_CuA"/>
</dbReference>
<evidence type="ECO:0000256" key="1">
    <source>
        <dbReference type="ARBA" id="ARBA00004141"/>
    </source>
</evidence>
<reference evidence="19 20" key="1">
    <citation type="journal article" date="2013" name="Front. Microbiol.">
        <title>Comparative genomic analyses of the cyanobacterium, Lyngbya aestuarii BL J, a powerful hydrogen producer.</title>
        <authorList>
            <person name="Kothari A."/>
            <person name="Vaughn M."/>
            <person name="Garcia-Pichel F."/>
        </authorList>
    </citation>
    <scope>NUCLEOTIDE SEQUENCE [LARGE SCALE GENOMIC DNA]</scope>
    <source>
        <strain evidence="19 20">BL J</strain>
    </source>
</reference>
<comment type="function">
    <text evidence="12 15">Subunits I and II form the functional core of the enzyme complex. Electrons originating in cytochrome c are transferred via heme a and Cu(A) to the binuclear center formed by heme a3 and Cu(B).</text>
</comment>
<keyword evidence="19" id="KW-0560">Oxidoreductase</keyword>
<dbReference type="OrthoDB" id="9781261at2"/>
<evidence type="ECO:0000256" key="3">
    <source>
        <dbReference type="ARBA" id="ARBA00022448"/>
    </source>
</evidence>
<evidence type="ECO:0000256" key="16">
    <source>
        <dbReference type="SAM" id="Phobius"/>
    </source>
</evidence>
<evidence type="ECO:0000256" key="4">
    <source>
        <dbReference type="ARBA" id="ARBA00022660"/>
    </source>
</evidence>
<evidence type="ECO:0000256" key="10">
    <source>
        <dbReference type="ARBA" id="ARBA00023008"/>
    </source>
</evidence>
<evidence type="ECO:0000256" key="9">
    <source>
        <dbReference type="ARBA" id="ARBA00022989"/>
    </source>
</evidence>
<keyword evidence="3 14" id="KW-0813">Transport</keyword>
<comment type="catalytic activity">
    <reaction evidence="13 15">
        <text>4 Fe(II)-[cytochrome c] + O2 + 8 H(+)(in) = 4 Fe(III)-[cytochrome c] + 2 H2O + 4 H(+)(out)</text>
        <dbReference type="Rhea" id="RHEA:11436"/>
        <dbReference type="Rhea" id="RHEA-COMP:10350"/>
        <dbReference type="Rhea" id="RHEA-COMP:14399"/>
        <dbReference type="ChEBI" id="CHEBI:15377"/>
        <dbReference type="ChEBI" id="CHEBI:15378"/>
        <dbReference type="ChEBI" id="CHEBI:15379"/>
        <dbReference type="ChEBI" id="CHEBI:29033"/>
        <dbReference type="ChEBI" id="CHEBI:29034"/>
        <dbReference type="EC" id="7.1.1.9"/>
    </reaction>
</comment>
<dbReference type="PANTHER" id="PTHR22888:SF9">
    <property type="entry name" value="CYTOCHROME C OXIDASE SUBUNIT 2"/>
    <property type="match status" value="1"/>
</dbReference>
<dbReference type="PROSITE" id="PS50999">
    <property type="entry name" value="COX2_TM"/>
    <property type="match status" value="1"/>
</dbReference>
<protein>
    <recommendedName>
        <fullName evidence="15">Cytochrome c oxidase subunit 2</fullName>
        <ecNumber evidence="15">7.1.1.9</ecNumber>
    </recommendedName>
</protein>
<accession>U7QN92</accession>
<feature type="transmembrane region" description="Helical" evidence="16">
    <location>
        <begin position="44"/>
        <end position="68"/>
    </location>
</feature>
<dbReference type="InterPro" id="IPR008972">
    <property type="entry name" value="Cupredoxin"/>
</dbReference>
<keyword evidence="9 16" id="KW-1133">Transmembrane helix</keyword>
<proteinExistence type="inferred from homology"/>
<comment type="similarity">
    <text evidence="2 14">Belongs to the cytochrome c oxidase subunit 2 family.</text>
</comment>
<evidence type="ECO:0000259" key="18">
    <source>
        <dbReference type="PROSITE" id="PS50999"/>
    </source>
</evidence>
<dbReference type="InterPro" id="IPR036257">
    <property type="entry name" value="Cyt_c_oxidase_su2_TM_sf"/>
</dbReference>
<dbReference type="PROSITE" id="PS00078">
    <property type="entry name" value="COX2"/>
    <property type="match status" value="1"/>
</dbReference>
<dbReference type="Proteomes" id="UP000017127">
    <property type="component" value="Unassembled WGS sequence"/>
</dbReference>
<keyword evidence="4 14" id="KW-0679">Respiratory chain</keyword>
<dbReference type="InterPro" id="IPR011759">
    <property type="entry name" value="Cyt_c_oxidase_su2_TM_dom"/>
</dbReference>
<dbReference type="Pfam" id="PF02790">
    <property type="entry name" value="COX2_TM"/>
    <property type="match status" value="1"/>
</dbReference>
<comment type="caution">
    <text evidence="19">The sequence shown here is derived from an EMBL/GenBank/DDBJ whole genome shotgun (WGS) entry which is preliminary data.</text>
</comment>
<feature type="transmembrane region" description="Helical" evidence="16">
    <location>
        <begin position="7"/>
        <end position="24"/>
    </location>
</feature>
<dbReference type="SUPFAM" id="SSF49503">
    <property type="entry name" value="Cupredoxins"/>
    <property type="match status" value="1"/>
</dbReference>
<evidence type="ECO:0000256" key="13">
    <source>
        <dbReference type="ARBA" id="ARBA00047816"/>
    </source>
</evidence>
<comment type="cofactor">
    <cofactor evidence="15">
        <name>Cu cation</name>
        <dbReference type="ChEBI" id="CHEBI:23378"/>
    </cofactor>
    <text evidence="15">Binds a copper A center.</text>
</comment>
<dbReference type="EMBL" id="AUZM01000004">
    <property type="protein sequence ID" value="ERT09358.1"/>
    <property type="molecule type" value="Genomic_DNA"/>
</dbReference>